<dbReference type="RefSeq" id="WP_185003790.1">
    <property type="nucleotide sequence ID" value="NZ_BAAAUI010000044.1"/>
</dbReference>
<proteinExistence type="predicted"/>
<evidence type="ECO:0000259" key="1">
    <source>
        <dbReference type="Pfam" id="PF14065"/>
    </source>
</evidence>
<feature type="domain" description="Pvc16 N-terminal" evidence="1">
    <location>
        <begin position="9"/>
        <end position="188"/>
    </location>
</feature>
<accession>A0A7W7FWG6</accession>
<comment type="caution">
    <text evidence="2">The sequence shown here is derived from an EMBL/GenBank/DDBJ whole genome shotgun (WGS) entry which is preliminary data.</text>
</comment>
<gene>
    <name evidence="2" type="ORF">HNR67_004022</name>
</gene>
<evidence type="ECO:0000313" key="2">
    <source>
        <dbReference type="EMBL" id="MBB4677904.1"/>
    </source>
</evidence>
<organism evidence="2 3">
    <name type="scientific">Crossiella cryophila</name>
    <dbReference type="NCBI Taxonomy" id="43355"/>
    <lineage>
        <taxon>Bacteria</taxon>
        <taxon>Bacillati</taxon>
        <taxon>Actinomycetota</taxon>
        <taxon>Actinomycetes</taxon>
        <taxon>Pseudonocardiales</taxon>
        <taxon>Pseudonocardiaceae</taxon>
        <taxon>Crossiella</taxon>
    </lineage>
</organism>
<sequence>MSNARVIEAVTQILKGILQSGVDRVYDGVRATTMPPDKAGDTGHEVQLNLFLYQTTVDSAWRNDPFPANATRRGEAGFPPLPLVLRYLVTPVVRDGDEIVAHRVLGGALRALHDHPVLSGAELNRKAPYARVAEEVESVSVTPLPAGTDELTNLWSAFQTPYRMSMAYEARVVLIESERESRAPVPVLRRGEDDRGPIAVPEVGTGFPTLDTVEAVHDQPAALLGEPIILRGTNLAGADLEVSLSHPLLETPVKPTITEKSATHLGFRVPADAERTPAGFWTATVSLTSTEGDRLHSNAIPVGIGPRITSRMPMRVHRRKDAEGSVEVAVTLEPAVRPGQRVFLLLGSRAVPPRAFSEATGSLAFRVPFAEEGIHLTRIRVDGVDTRLVDREPVIPVFDDTQRVIVL</sequence>
<reference evidence="2 3" key="1">
    <citation type="submission" date="2020-08" db="EMBL/GenBank/DDBJ databases">
        <title>Sequencing the genomes of 1000 actinobacteria strains.</title>
        <authorList>
            <person name="Klenk H.-P."/>
        </authorList>
    </citation>
    <scope>NUCLEOTIDE SEQUENCE [LARGE SCALE GENOMIC DNA]</scope>
    <source>
        <strain evidence="2 3">DSM 44230</strain>
    </source>
</reference>
<evidence type="ECO:0000313" key="3">
    <source>
        <dbReference type="Proteomes" id="UP000533598"/>
    </source>
</evidence>
<dbReference type="AlphaFoldDB" id="A0A7W7FWG6"/>
<dbReference type="Proteomes" id="UP000533598">
    <property type="component" value="Unassembled WGS sequence"/>
</dbReference>
<dbReference type="EMBL" id="JACHMH010000001">
    <property type="protein sequence ID" value="MBB4677904.1"/>
    <property type="molecule type" value="Genomic_DNA"/>
</dbReference>
<protein>
    <recommendedName>
        <fullName evidence="1">Pvc16 N-terminal domain-containing protein</fullName>
    </recommendedName>
</protein>
<name>A0A7W7FWG6_9PSEU</name>
<dbReference type="InterPro" id="IPR025351">
    <property type="entry name" value="Pvc16_N"/>
</dbReference>
<dbReference type="Pfam" id="PF14065">
    <property type="entry name" value="Pvc16_N"/>
    <property type="match status" value="1"/>
</dbReference>
<keyword evidence="3" id="KW-1185">Reference proteome</keyword>